<dbReference type="Proteomes" id="UP000326912">
    <property type="component" value="Unassembled WGS sequence"/>
</dbReference>
<protein>
    <submittedName>
        <fullName evidence="1">Uncharacterized protein</fullName>
    </submittedName>
</protein>
<keyword evidence="2" id="KW-1185">Reference proteome</keyword>
<dbReference type="InterPro" id="IPR056298">
    <property type="entry name" value="AlkZ-rel"/>
</dbReference>
<dbReference type="AlphaFoldDB" id="A0A5J4KUI9"/>
<dbReference type="RefSeq" id="WP_151757921.1">
    <property type="nucleotide sequence ID" value="NZ_BKZW01000002.1"/>
</dbReference>
<comment type="caution">
    <text evidence="1">The sequence shown here is derived from an EMBL/GenBank/DDBJ whole genome shotgun (WGS) entry which is preliminary data.</text>
</comment>
<accession>A0A5J4KUI9</accession>
<gene>
    <name evidence="1" type="ORF">KDW_43020</name>
</gene>
<sequence length="285" mass="31627">MFDALLVQQRLQRWGQTPETHLDGVNEAPAFIERVGIATLYPASPEFPNLYSAYVGDPDAKTDSGWKTPSGEVYTWRWTLGRQSTAFYTTLIRKRPTWIRWSLLPAVLRLCGTQQSAEELYQSGHLSTDAHRIYQTLEASSGALATPELREQAGFPRGSGARSAYLKGVEELETHLLLAKVFLADGDTMHHTLISTRYPDLVAIAETLSFEAALDQFLQAYLPQAVYANPTRLAKDLKIPVAALTAAFERLLDTHQVNKIPLSGNTSGYDWSDSASTTTQHIASR</sequence>
<proteinExistence type="predicted"/>
<organism evidence="1 2">
    <name type="scientific">Dictyobacter vulcani</name>
    <dbReference type="NCBI Taxonomy" id="2607529"/>
    <lineage>
        <taxon>Bacteria</taxon>
        <taxon>Bacillati</taxon>
        <taxon>Chloroflexota</taxon>
        <taxon>Ktedonobacteria</taxon>
        <taxon>Ktedonobacterales</taxon>
        <taxon>Dictyobacteraceae</taxon>
        <taxon>Dictyobacter</taxon>
    </lineage>
</organism>
<dbReference type="EMBL" id="BKZW01000002">
    <property type="protein sequence ID" value="GER90140.1"/>
    <property type="molecule type" value="Genomic_DNA"/>
</dbReference>
<reference evidence="1 2" key="1">
    <citation type="submission" date="2019-10" db="EMBL/GenBank/DDBJ databases">
        <title>Dictyobacter vulcani sp. nov., within the class Ktedonobacteria, isolated from soil of volcanic Mt. Zao.</title>
        <authorList>
            <person name="Zheng Y."/>
            <person name="Wang C.M."/>
            <person name="Sakai Y."/>
            <person name="Abe K."/>
            <person name="Yokota A."/>
            <person name="Yabe S."/>
        </authorList>
    </citation>
    <scope>NUCLEOTIDE SEQUENCE [LARGE SCALE GENOMIC DNA]</scope>
    <source>
        <strain evidence="1 2">W12</strain>
    </source>
</reference>
<dbReference type="Pfam" id="PF24741">
    <property type="entry name" value="AlkZ-rel"/>
    <property type="match status" value="1"/>
</dbReference>
<evidence type="ECO:0000313" key="1">
    <source>
        <dbReference type="EMBL" id="GER90140.1"/>
    </source>
</evidence>
<evidence type="ECO:0000313" key="2">
    <source>
        <dbReference type="Proteomes" id="UP000326912"/>
    </source>
</evidence>
<name>A0A5J4KUI9_9CHLR</name>